<reference evidence="2 3" key="1">
    <citation type="journal article" date="2011" name="Front. Microbiol.">
        <title>Genomic signatures of strain selection and enhancement in Bacillus atrophaeus var. globigii, a historical biowarfare simulant.</title>
        <authorList>
            <person name="Gibbons H.S."/>
            <person name="Broomall S.M."/>
            <person name="McNew L.A."/>
            <person name="Daligault H."/>
            <person name="Chapman C."/>
            <person name="Bruce D."/>
            <person name="Karavis M."/>
            <person name="Krepps M."/>
            <person name="McGregor P.A."/>
            <person name="Hong C."/>
            <person name="Park K.H."/>
            <person name="Akmal A."/>
            <person name="Feldman A."/>
            <person name="Lin J.S."/>
            <person name="Chang W.E."/>
            <person name="Higgs B.W."/>
            <person name="Demirev P."/>
            <person name="Lindquist J."/>
            <person name="Liem A."/>
            <person name="Fochler E."/>
            <person name="Read T.D."/>
            <person name="Tapia R."/>
            <person name="Johnson S."/>
            <person name="Bishop-Lilly K.A."/>
            <person name="Detter C."/>
            <person name="Han C."/>
            <person name="Sozhamannan S."/>
            <person name="Rosenzweig C.N."/>
            <person name="Skowronski E.W."/>
        </authorList>
    </citation>
    <scope>NUCLEOTIDE SEQUENCE [LARGE SCALE GENOMIC DNA]</scope>
    <source>
        <strain evidence="2 3">Y4G10-17</strain>
    </source>
</reference>
<evidence type="ECO:0000313" key="3">
    <source>
        <dbReference type="Proteomes" id="UP000287823"/>
    </source>
</evidence>
<gene>
    <name evidence="2" type="ORF">CWE14_05725</name>
</gene>
<name>A0A432WJT4_9GAMM</name>
<protein>
    <submittedName>
        <fullName evidence="2">Uncharacterized protein</fullName>
    </submittedName>
</protein>
<dbReference type="AlphaFoldDB" id="A0A432WJT4"/>
<feature type="region of interest" description="Disordered" evidence="1">
    <location>
        <begin position="39"/>
        <end position="77"/>
    </location>
</feature>
<evidence type="ECO:0000256" key="1">
    <source>
        <dbReference type="SAM" id="MobiDB-lite"/>
    </source>
</evidence>
<organism evidence="2 3">
    <name type="scientific">Aliidiomarina soli</name>
    <dbReference type="NCBI Taxonomy" id="1928574"/>
    <lineage>
        <taxon>Bacteria</taxon>
        <taxon>Pseudomonadati</taxon>
        <taxon>Pseudomonadota</taxon>
        <taxon>Gammaproteobacteria</taxon>
        <taxon>Alteromonadales</taxon>
        <taxon>Idiomarinaceae</taxon>
        <taxon>Aliidiomarina</taxon>
    </lineage>
</organism>
<sequence length="128" mass="14021">MLVNYIGAMPTQVLQNGQTGMQSAEQQVAGASNEIARQPLYQQEQREVREQAQAGSQANAEKTSTEQTGLQLSPQRSSMMRELINLSEGEMAFKANARSIEAAQTMFDSLLAVGRDPDTRTDQRGDSL</sequence>
<dbReference type="EMBL" id="PIPO01000002">
    <property type="protein sequence ID" value="RUO33949.1"/>
    <property type="molecule type" value="Genomic_DNA"/>
</dbReference>
<comment type="caution">
    <text evidence="2">The sequence shown here is derived from an EMBL/GenBank/DDBJ whole genome shotgun (WGS) entry which is preliminary data.</text>
</comment>
<evidence type="ECO:0000313" key="2">
    <source>
        <dbReference type="EMBL" id="RUO33949.1"/>
    </source>
</evidence>
<dbReference type="Proteomes" id="UP000287823">
    <property type="component" value="Unassembled WGS sequence"/>
</dbReference>
<keyword evidence="3" id="KW-1185">Reference proteome</keyword>
<proteinExistence type="predicted"/>
<feature type="compositionally biased region" description="Polar residues" evidence="1">
    <location>
        <begin position="55"/>
        <end position="77"/>
    </location>
</feature>
<dbReference type="RefSeq" id="WP_126798508.1">
    <property type="nucleotide sequence ID" value="NZ_PIPO01000002.1"/>
</dbReference>
<accession>A0A432WJT4</accession>